<evidence type="ECO:0000256" key="9">
    <source>
        <dbReference type="HAMAP-Rule" id="MF_00092"/>
    </source>
</evidence>
<dbReference type="AlphaFoldDB" id="A0A6G8AL55"/>
<evidence type="ECO:0000256" key="10">
    <source>
        <dbReference type="SAM" id="Coils"/>
    </source>
</evidence>
<proteinExistence type="inferred from homology"/>
<dbReference type="InterPro" id="IPR027417">
    <property type="entry name" value="P-loop_NTPase"/>
</dbReference>
<dbReference type="GO" id="GO:0005524">
    <property type="term" value="F:ATP binding"/>
    <property type="evidence" value="ECO:0007669"/>
    <property type="project" value="UniProtKB-UniRule"/>
</dbReference>
<sequence>MNPKILKTLEFEKIKQQLTEYTVTALGQEEVQKLSPVTDQEVLTNWLSETEDGATLLRIRGGIPVPKLENIGPHMKRIEMGADLNGLELAQVGRVLQTTAEVIRFFDDIKDAEIDLKRLFYWADQMETVPALSQRIRESVEPDGRLTDEASPELKNIRVQTRRTEQTIREQLDGLVRGKNAKYLSDALVTMRNDRYVLPVKSEYRSVFGGVVHDQSSSGQTLFVEPKQVVELNNKLRQLQISERQEVERILAEISAEIEPHRYEIIQNAYVLGKLDFINAKAQFGKSYKGVIPKISEEKHVELKQARHPLIDPDVVVANDIFIGEEYQAILVTGPNTGGKTITLKTLGLLQLMAQAGLPITAGEDSQVAIFNNIFADIGDEQSIEQNLSTFSSHMTNIVDIIAEVDQDSLVLFDELGAGTDPQEGAALAISILDEVGAKGAYVMATTHYPELKVYGYNRVGTINASMEFNVDSLRPTYKLLIGVPGRSNAFEISKRLGLDGHIIESAKQMIDGDSQDLNDMIADLESHRKMAETEYLEVRHHVDEASRLHADLENAYGYFFEAQEKELDEAKAKANEIIREAQEKAETIITDLREKQKALGKNGMVKEHELIAARTGLNQLKHEESHLKKNKVLQKAKEQKKLKAGDDVKVESYGQRGTLLKQLSNGDWQVQLGILKMVLPESDLTLLKPEKVAPQKPISTMKRSSEHVQSQLDLRGMRYEDALESVDRYLDAALLAGYSQVTIVHGKGTGVLREAITTFLKKHRSVKSFELAPQSQGGTGATIAYFK</sequence>
<keyword evidence="13" id="KW-1185">Reference proteome</keyword>
<dbReference type="EC" id="3.6.4.-" evidence="9"/>
<dbReference type="PROSITE" id="PS50828">
    <property type="entry name" value="SMR"/>
    <property type="match status" value="1"/>
</dbReference>
<keyword evidence="6 9" id="KW-0067">ATP-binding</keyword>
<keyword evidence="7 9" id="KW-0694">RNA-binding</keyword>
<dbReference type="Pfam" id="PF00488">
    <property type="entry name" value="MutS_V"/>
    <property type="match status" value="1"/>
</dbReference>
<dbReference type="SUPFAM" id="SSF52540">
    <property type="entry name" value="P-loop containing nucleoside triphosphate hydrolases"/>
    <property type="match status" value="1"/>
</dbReference>
<dbReference type="SUPFAM" id="SSF160443">
    <property type="entry name" value="SMR domain-like"/>
    <property type="match status" value="1"/>
</dbReference>
<feature type="domain" description="Smr" evidence="11">
    <location>
        <begin position="713"/>
        <end position="788"/>
    </location>
</feature>
<dbReference type="Gene3D" id="3.40.50.300">
    <property type="entry name" value="P-loop containing nucleotide triphosphate hydrolases"/>
    <property type="match status" value="1"/>
</dbReference>
<feature type="binding site" evidence="9">
    <location>
        <begin position="334"/>
        <end position="341"/>
    </location>
    <ligand>
        <name>ATP</name>
        <dbReference type="ChEBI" id="CHEBI:30616"/>
    </ligand>
</feature>
<dbReference type="Pfam" id="PF20297">
    <property type="entry name" value="MSSS"/>
    <property type="match status" value="1"/>
</dbReference>
<evidence type="ECO:0000256" key="8">
    <source>
        <dbReference type="ARBA" id="ARBA00023125"/>
    </source>
</evidence>
<dbReference type="PROSITE" id="PS00486">
    <property type="entry name" value="DNA_MISMATCH_REPAIR_2"/>
    <property type="match status" value="1"/>
</dbReference>
<comment type="similarity">
    <text evidence="9">Belongs to the DNA mismatch repair MutS family. MutS2 subfamily.</text>
</comment>
<dbReference type="PANTHER" id="PTHR48466:SF2">
    <property type="entry name" value="OS10G0509000 PROTEIN"/>
    <property type="match status" value="1"/>
</dbReference>
<dbReference type="EC" id="3.1.-.-" evidence="9"/>
<dbReference type="GO" id="GO:0140664">
    <property type="term" value="F:ATP-dependent DNA damage sensor activity"/>
    <property type="evidence" value="ECO:0007669"/>
    <property type="project" value="InterPro"/>
</dbReference>
<evidence type="ECO:0000256" key="2">
    <source>
        <dbReference type="ARBA" id="ARBA00022730"/>
    </source>
</evidence>
<name>A0A6G8AL55_9ENTE</name>
<dbReference type="SUPFAM" id="SSF48334">
    <property type="entry name" value="DNA repair protein MutS, domain III"/>
    <property type="match status" value="1"/>
</dbReference>
<keyword evidence="5 9" id="KW-0378">Hydrolase</keyword>
<gene>
    <name evidence="9" type="primary">mutS2</name>
    <name evidence="9" type="synonym">rqcU</name>
    <name evidence="12" type="ORF">G7081_00615</name>
</gene>
<dbReference type="PIRSF" id="PIRSF005814">
    <property type="entry name" value="MutS_YshD"/>
    <property type="match status" value="1"/>
</dbReference>
<keyword evidence="10" id="KW-0175">Coiled coil</keyword>
<dbReference type="Pfam" id="PF01713">
    <property type="entry name" value="Smr"/>
    <property type="match status" value="1"/>
</dbReference>
<evidence type="ECO:0000259" key="11">
    <source>
        <dbReference type="PROSITE" id="PS50828"/>
    </source>
</evidence>
<dbReference type="HAMAP" id="MF_00092">
    <property type="entry name" value="MutS2"/>
    <property type="match status" value="1"/>
</dbReference>
<dbReference type="KEGG" id="vah:G7081_00615"/>
<dbReference type="GO" id="GO:0004519">
    <property type="term" value="F:endonuclease activity"/>
    <property type="evidence" value="ECO:0007669"/>
    <property type="project" value="UniProtKB-UniRule"/>
</dbReference>
<feature type="coiled-coil region" evidence="10">
    <location>
        <begin position="561"/>
        <end position="599"/>
    </location>
</feature>
<comment type="function">
    <text evidence="9">Acts as a ribosome collision sensor, splitting the ribosome into its 2 subunits. Detects stalled/collided 70S ribosomes which it binds and splits by an ATP-hydrolysis driven conformational change. Acts upstream of the ribosome quality control system (RQC), a ribosome-associated complex that mediates the extraction of incompletely synthesized nascent chains from stalled ribosomes and their subsequent degradation. Probably generates substrates for RQC.</text>
</comment>
<accession>A0A6G8AL55</accession>
<dbReference type="GO" id="GO:0030983">
    <property type="term" value="F:mismatched DNA binding"/>
    <property type="evidence" value="ECO:0007669"/>
    <property type="project" value="InterPro"/>
</dbReference>
<evidence type="ECO:0000256" key="1">
    <source>
        <dbReference type="ARBA" id="ARBA00022722"/>
    </source>
</evidence>
<dbReference type="InterPro" id="IPR005747">
    <property type="entry name" value="MutS2"/>
</dbReference>
<dbReference type="SMART" id="SM00463">
    <property type="entry name" value="SMR"/>
    <property type="match status" value="1"/>
</dbReference>
<evidence type="ECO:0000256" key="5">
    <source>
        <dbReference type="ARBA" id="ARBA00022801"/>
    </source>
</evidence>
<dbReference type="InterPro" id="IPR045076">
    <property type="entry name" value="MutS"/>
</dbReference>
<keyword evidence="2 9" id="KW-0699">rRNA-binding</keyword>
<evidence type="ECO:0000256" key="3">
    <source>
        <dbReference type="ARBA" id="ARBA00022741"/>
    </source>
</evidence>
<keyword evidence="8 9" id="KW-0238">DNA-binding</keyword>
<dbReference type="CDD" id="cd03280">
    <property type="entry name" value="ABC_MutS2"/>
    <property type="match status" value="1"/>
</dbReference>
<dbReference type="PANTHER" id="PTHR48466">
    <property type="entry name" value="OS10G0509000 PROTEIN-RELATED"/>
    <property type="match status" value="1"/>
</dbReference>
<dbReference type="EMBL" id="CP049886">
    <property type="protein sequence ID" value="QIL45692.1"/>
    <property type="molecule type" value="Genomic_DNA"/>
</dbReference>
<evidence type="ECO:0000256" key="6">
    <source>
        <dbReference type="ARBA" id="ARBA00022840"/>
    </source>
</evidence>
<dbReference type="FunFam" id="3.30.1370.110:FF:000004">
    <property type="entry name" value="Endonuclease MutS2"/>
    <property type="match status" value="1"/>
</dbReference>
<dbReference type="GO" id="GO:0016887">
    <property type="term" value="F:ATP hydrolysis activity"/>
    <property type="evidence" value="ECO:0007669"/>
    <property type="project" value="InterPro"/>
</dbReference>
<dbReference type="InterPro" id="IPR046893">
    <property type="entry name" value="MSSS"/>
</dbReference>
<dbReference type="RefSeq" id="WP_166006440.1">
    <property type="nucleotide sequence ID" value="NZ_CP049886.1"/>
</dbReference>
<dbReference type="InterPro" id="IPR007696">
    <property type="entry name" value="DNA_mismatch_repair_MutS_core"/>
</dbReference>
<comment type="subunit">
    <text evidence="9">Homodimer. Binds to stalled ribosomes, contacting rRNA.</text>
</comment>
<dbReference type="InterPro" id="IPR036063">
    <property type="entry name" value="Smr_dom_sf"/>
</dbReference>
<dbReference type="SMART" id="SM00533">
    <property type="entry name" value="MUTSd"/>
    <property type="match status" value="1"/>
</dbReference>
<dbReference type="Proteomes" id="UP000500890">
    <property type="component" value="Chromosome"/>
</dbReference>
<dbReference type="Gene3D" id="3.30.1370.110">
    <property type="match status" value="1"/>
</dbReference>
<evidence type="ECO:0000313" key="13">
    <source>
        <dbReference type="Proteomes" id="UP000500890"/>
    </source>
</evidence>
<dbReference type="GO" id="GO:0043023">
    <property type="term" value="F:ribosomal large subunit binding"/>
    <property type="evidence" value="ECO:0007669"/>
    <property type="project" value="UniProtKB-UniRule"/>
</dbReference>
<dbReference type="GO" id="GO:0019843">
    <property type="term" value="F:rRNA binding"/>
    <property type="evidence" value="ECO:0007669"/>
    <property type="project" value="UniProtKB-UniRule"/>
</dbReference>
<keyword evidence="1 9" id="KW-0540">Nuclease</keyword>
<comment type="function">
    <text evidence="9">Endonuclease that is involved in the suppression of homologous recombination and thus may have a key role in the control of bacterial genetic diversity.</text>
</comment>
<dbReference type="InterPro" id="IPR002625">
    <property type="entry name" value="Smr_dom"/>
</dbReference>
<dbReference type="FunFam" id="3.40.50.300:FF:000830">
    <property type="entry name" value="Endonuclease MutS2"/>
    <property type="match status" value="1"/>
</dbReference>
<dbReference type="NCBIfam" id="TIGR01069">
    <property type="entry name" value="mutS2"/>
    <property type="match status" value="1"/>
</dbReference>
<organism evidence="12 13">
    <name type="scientific">Vagococcus coleopterorum</name>
    <dbReference type="NCBI Taxonomy" id="2714946"/>
    <lineage>
        <taxon>Bacteria</taxon>
        <taxon>Bacillati</taxon>
        <taxon>Bacillota</taxon>
        <taxon>Bacilli</taxon>
        <taxon>Lactobacillales</taxon>
        <taxon>Enterococcaceae</taxon>
        <taxon>Vagococcus</taxon>
    </lineage>
</organism>
<evidence type="ECO:0000313" key="12">
    <source>
        <dbReference type="EMBL" id="QIL45692.1"/>
    </source>
</evidence>
<keyword evidence="4 9" id="KW-0255">Endonuclease</keyword>
<evidence type="ECO:0000256" key="7">
    <source>
        <dbReference type="ARBA" id="ARBA00022884"/>
    </source>
</evidence>
<dbReference type="InterPro" id="IPR036187">
    <property type="entry name" value="DNA_mismatch_repair_MutS_sf"/>
</dbReference>
<dbReference type="GO" id="GO:0072344">
    <property type="term" value="P:rescue of stalled ribosome"/>
    <property type="evidence" value="ECO:0007669"/>
    <property type="project" value="UniProtKB-UniRule"/>
</dbReference>
<keyword evidence="3 9" id="KW-0547">Nucleotide-binding</keyword>
<reference evidence="12 13" key="1">
    <citation type="submission" date="2020-03" db="EMBL/GenBank/DDBJ databases">
        <title>Vagococcus sp. nov., isolated from beetles.</title>
        <authorList>
            <person name="Hyun D.-W."/>
            <person name="Bae J.-W."/>
        </authorList>
    </citation>
    <scope>NUCLEOTIDE SEQUENCE [LARGE SCALE GENOMIC DNA]</scope>
    <source>
        <strain evidence="12 13">HDW17A</strain>
    </source>
</reference>
<protein>
    <recommendedName>
        <fullName evidence="9">Endonuclease MutS2</fullName>
        <ecNumber evidence="9">3.1.-.-</ecNumber>
    </recommendedName>
    <alternativeName>
        <fullName evidence="9">Ribosome-associated protein quality control-upstream factor</fullName>
        <shortName evidence="9">RQC-upstream factor</shortName>
        <shortName evidence="9">RqcU</shortName>
        <ecNumber evidence="9">3.6.4.-</ecNumber>
    </alternativeName>
</protein>
<dbReference type="GO" id="GO:0045910">
    <property type="term" value="P:negative regulation of DNA recombination"/>
    <property type="evidence" value="ECO:0007669"/>
    <property type="project" value="InterPro"/>
</dbReference>
<dbReference type="GO" id="GO:0006298">
    <property type="term" value="P:mismatch repair"/>
    <property type="evidence" value="ECO:0007669"/>
    <property type="project" value="InterPro"/>
</dbReference>
<dbReference type="SMART" id="SM00534">
    <property type="entry name" value="MUTSac"/>
    <property type="match status" value="1"/>
</dbReference>
<dbReference type="InterPro" id="IPR000432">
    <property type="entry name" value="DNA_mismatch_repair_MutS_C"/>
</dbReference>
<evidence type="ECO:0000256" key="4">
    <source>
        <dbReference type="ARBA" id="ARBA00022759"/>
    </source>
</evidence>